<proteinExistence type="predicted"/>
<evidence type="ECO:0000259" key="1">
    <source>
        <dbReference type="PROSITE" id="PS51272"/>
    </source>
</evidence>
<dbReference type="AlphaFoldDB" id="A0A1B2DI99"/>
<feature type="domain" description="SLH" evidence="1">
    <location>
        <begin position="60"/>
        <end position="124"/>
    </location>
</feature>
<dbReference type="EMBL" id="CP016808">
    <property type="protein sequence ID" value="ANY67409.1"/>
    <property type="molecule type" value="Genomic_DNA"/>
</dbReference>
<sequence length="496" mass="54725">MVILLMSLVYLPGEQGVSARALVQEFAASSAVKADNALTRAEAASMLSRVTQLPKPDMADAASVFPDLDKHSSRSDVRKLVALGMIAKNDYPKGFQPDKAVTRFEIMKWMASGLAASDESFKQALADTAHTLLPTPETYKGGIADKQIPYIAVIRGTGIITGMQDGTFRPADPVSKAELAASLLRYKRVEGTKAEGYQALNELREVGLTGSNLSSITKFKYERVTYFNNDGTYKPEAVASAGIDLEQHIDVSTLEPYLRIPGIGLDYHHFVNGYSKRYKFVRLEELGMSLKDAIADAYDTGYMPHLGVEDPSKLSQKDLNLILSHEDATLKVEGSRMPFTSFADVVDSPIKAKKVATAKLHRMIFVDVPVTGKGEAKGVYANYFADTIASWGKLDNSVYMAFTEMTIQTHSDKMDIMTFYGAIGNGNGNGFFKFSRLAPETLDKNGLTTVPMATSTYFTKDSVRRFWTFGTYLKKYRDPVHLTTDSGAYFRAYYQP</sequence>
<name>A0A1B2DI99_9BACL</name>
<protein>
    <recommendedName>
        <fullName evidence="1">SLH domain-containing protein</fullName>
    </recommendedName>
</protein>
<dbReference type="InterPro" id="IPR001119">
    <property type="entry name" value="SLH_dom"/>
</dbReference>
<feature type="domain" description="SLH" evidence="1">
    <location>
        <begin position="134"/>
        <end position="197"/>
    </location>
</feature>
<evidence type="ECO:0000313" key="2">
    <source>
        <dbReference type="EMBL" id="ANY67409.1"/>
    </source>
</evidence>
<dbReference type="Pfam" id="PF00395">
    <property type="entry name" value="SLH"/>
    <property type="match status" value="2"/>
</dbReference>
<organism evidence="2">
    <name type="scientific">Paenibacillus sp. BIHB 4019</name>
    <dbReference type="NCBI Taxonomy" id="1870819"/>
    <lineage>
        <taxon>Bacteria</taxon>
        <taxon>Bacillati</taxon>
        <taxon>Bacillota</taxon>
        <taxon>Bacilli</taxon>
        <taxon>Bacillales</taxon>
        <taxon>Paenibacillaceae</taxon>
        <taxon>Paenibacillus</taxon>
    </lineage>
</organism>
<reference evidence="2" key="1">
    <citation type="submission" date="2016-08" db="EMBL/GenBank/DDBJ databases">
        <title>Complete Genome Seqeunce of Paenibacillus sp. BIHB 4019 from tea rhizoplane.</title>
        <authorList>
            <person name="Thakur R."/>
            <person name="Swarnkar M.K."/>
            <person name="Gulati A."/>
        </authorList>
    </citation>
    <scope>NUCLEOTIDE SEQUENCE [LARGE SCALE GENOMIC DNA]</scope>
    <source>
        <strain evidence="2">BIHB4019</strain>
    </source>
</reference>
<gene>
    <name evidence="2" type="ORF">BBD42_13685</name>
</gene>
<dbReference type="PROSITE" id="PS51272">
    <property type="entry name" value="SLH"/>
    <property type="match status" value="2"/>
</dbReference>
<accession>A0A1B2DI99</accession>